<dbReference type="PANTHER" id="PTHR35399:SF2">
    <property type="entry name" value="DUF839 DOMAIN-CONTAINING PROTEIN"/>
    <property type="match status" value="1"/>
</dbReference>
<dbReference type="Pfam" id="PF05787">
    <property type="entry name" value="PhoX"/>
    <property type="match status" value="1"/>
</dbReference>
<keyword evidence="3" id="KW-1185">Reference proteome</keyword>
<comment type="caution">
    <text evidence="2">The sequence shown here is derived from an EMBL/GenBank/DDBJ whole genome shotgun (WGS) entry which is preliminary data.</text>
</comment>
<gene>
    <name evidence="2" type="ORF">CA984_29555</name>
</gene>
<dbReference type="InterPro" id="IPR006311">
    <property type="entry name" value="TAT_signal"/>
</dbReference>
<dbReference type="Proteomes" id="UP000194761">
    <property type="component" value="Unassembled WGS sequence"/>
</dbReference>
<dbReference type="EMBL" id="NGFP01000169">
    <property type="protein sequence ID" value="OUC92572.1"/>
    <property type="molecule type" value="Genomic_DNA"/>
</dbReference>
<accession>A0A243RCZ4</accession>
<dbReference type="PANTHER" id="PTHR35399">
    <property type="entry name" value="SLR8030 PROTEIN"/>
    <property type="match status" value="1"/>
</dbReference>
<organism evidence="2 3">
    <name type="scientific">Streptosporangium minutum</name>
    <dbReference type="NCBI Taxonomy" id="569862"/>
    <lineage>
        <taxon>Bacteria</taxon>
        <taxon>Bacillati</taxon>
        <taxon>Actinomycetota</taxon>
        <taxon>Actinomycetes</taxon>
        <taxon>Streptosporangiales</taxon>
        <taxon>Streptosporangiaceae</taxon>
        <taxon>Streptosporangium</taxon>
    </lineage>
</organism>
<sequence>MSPRRLLPLLTSPHKGGRTALTCRFRCGNQCAHDVLNTSDNTYFGDVVAEAMSRRGVLRAGALGALVAGVGVTTAVPAAADPAVEARTASGSGGKHHGGSGLRFTAVPPNTDDKVTVPEGYETAPVVRWGDPVLPGAPAFDFENQTAAAQAAQFGYNCDFVTFFPLGQQRGLLWVNHEYTDENLMFRGYKSGDTASEEQIRIALAAHGGSVVEVERVGRSGLWKLVTQGRRRYNRRVTAQTPMAFSGPAAGGDLLRTAADPAGVRPLGMLNNCAGGTTPWGTVLSGEENFNQYFVNGDGVPEAQKPFLTRYGVSATTGIPSGNRRFDRVEERFDLAKHPNEVNRFGWIVEIDPFDPDSTPVKRTALGRLAHEGATTSLAGDGRVVAYMGDDSRFEYVYKFVSKKRYIPGFDRHNRTLLDEGTLYVARFTGDSPATEIDGTGELPADGMFDGSGEWIPLVTGDVSHVPGMTAQEVLVYTRLAADKVGATKMDRPEDVERNPVTGGVYVALTNNSNRTPAQVDEANPRPSNKHGHILEIAERRNDAGATTFAWSLPLVCGDPDDPSTYFGGFDKSKVSPISCPDNVAFDAEGNLWISTDGNQLGAHDGLFAMPVRGSERGHLRQFLSVPVGAETCGPLVSPDQRSVFVAVQHPGETDGATPEAPTSHWPDGGTSQPRPAVVVAWHRQGKRIGS</sequence>
<feature type="region of interest" description="Disordered" evidence="1">
    <location>
        <begin position="87"/>
        <end position="111"/>
    </location>
</feature>
<dbReference type="AlphaFoldDB" id="A0A243RCZ4"/>
<feature type="region of interest" description="Disordered" evidence="1">
    <location>
        <begin position="652"/>
        <end position="676"/>
    </location>
</feature>
<dbReference type="InterPro" id="IPR008557">
    <property type="entry name" value="PhoX"/>
</dbReference>
<dbReference type="PROSITE" id="PS51318">
    <property type="entry name" value="TAT"/>
    <property type="match status" value="1"/>
</dbReference>
<dbReference type="SUPFAM" id="SSF63829">
    <property type="entry name" value="Calcium-dependent phosphotriesterase"/>
    <property type="match status" value="1"/>
</dbReference>
<proteinExistence type="predicted"/>
<protein>
    <submittedName>
        <fullName evidence="2">Phosphatase</fullName>
    </submittedName>
</protein>
<reference evidence="2 3" key="1">
    <citation type="submission" date="2017-05" db="EMBL/GenBank/DDBJ databases">
        <title>Biotechnological potential of actinobacteria isolated from South African environments.</title>
        <authorList>
            <person name="Le Roes-Hill M."/>
            <person name="Prins A."/>
            <person name="Durrell K.A."/>
        </authorList>
    </citation>
    <scope>NUCLEOTIDE SEQUENCE [LARGE SCALE GENOMIC DNA]</scope>
    <source>
        <strain evidence="2">M26</strain>
    </source>
</reference>
<evidence type="ECO:0000313" key="3">
    <source>
        <dbReference type="Proteomes" id="UP000194761"/>
    </source>
</evidence>
<evidence type="ECO:0000313" key="2">
    <source>
        <dbReference type="EMBL" id="OUC92572.1"/>
    </source>
</evidence>
<evidence type="ECO:0000256" key="1">
    <source>
        <dbReference type="SAM" id="MobiDB-lite"/>
    </source>
</evidence>
<name>A0A243RCZ4_9ACTN</name>